<dbReference type="Pfam" id="PF22564">
    <property type="entry name" value="HAAS"/>
    <property type="match status" value="1"/>
</dbReference>
<feature type="transmembrane region" description="Helical" evidence="1">
    <location>
        <begin position="115"/>
        <end position="142"/>
    </location>
</feature>
<proteinExistence type="predicted"/>
<dbReference type="AlphaFoldDB" id="A0AAJ1T446"/>
<keyword evidence="1" id="KW-1133">Transmembrane helix</keyword>
<dbReference type="RefSeq" id="WP_307258416.1">
    <property type="nucleotide sequence ID" value="NZ_JAUSUC010000047.1"/>
</dbReference>
<reference evidence="2" key="1">
    <citation type="submission" date="2023-07" db="EMBL/GenBank/DDBJ databases">
        <title>Genomic Encyclopedia of Type Strains, Phase IV (KMG-IV): sequencing the most valuable type-strain genomes for metagenomic binning, comparative biology and taxonomic classification.</title>
        <authorList>
            <person name="Goeker M."/>
        </authorList>
    </citation>
    <scope>NUCLEOTIDE SEQUENCE</scope>
    <source>
        <strain evidence="2">DSM 23947</strain>
    </source>
</reference>
<evidence type="ECO:0000256" key="1">
    <source>
        <dbReference type="SAM" id="Phobius"/>
    </source>
</evidence>
<dbReference type="Proteomes" id="UP001237207">
    <property type="component" value="Unassembled WGS sequence"/>
</dbReference>
<comment type="caution">
    <text evidence="2">The sequence shown here is derived from an EMBL/GenBank/DDBJ whole genome shotgun (WGS) entry which is preliminary data.</text>
</comment>
<evidence type="ECO:0000313" key="3">
    <source>
        <dbReference type="Proteomes" id="UP001237207"/>
    </source>
</evidence>
<feature type="transmembrane region" description="Helical" evidence="1">
    <location>
        <begin position="149"/>
        <end position="173"/>
    </location>
</feature>
<keyword evidence="1" id="KW-0472">Membrane</keyword>
<keyword evidence="1" id="KW-0812">Transmembrane</keyword>
<protein>
    <submittedName>
        <fullName evidence="2">Membrane protein</fullName>
    </submittedName>
</protein>
<organism evidence="2 3">
    <name type="scientific">Oikeobacillus pervagus</name>
    <dbReference type="NCBI Taxonomy" id="1325931"/>
    <lineage>
        <taxon>Bacteria</taxon>
        <taxon>Bacillati</taxon>
        <taxon>Bacillota</taxon>
        <taxon>Bacilli</taxon>
        <taxon>Bacillales</taxon>
        <taxon>Bacillaceae</taxon>
        <taxon>Oikeobacillus</taxon>
    </lineage>
</organism>
<evidence type="ECO:0000313" key="2">
    <source>
        <dbReference type="EMBL" id="MDQ0216397.1"/>
    </source>
</evidence>
<accession>A0AAJ1T446</accession>
<keyword evidence="3" id="KW-1185">Reference proteome</keyword>
<gene>
    <name evidence="2" type="ORF">J2S13_002855</name>
</gene>
<name>A0AAJ1T446_9BACI</name>
<feature type="transmembrane region" description="Helical" evidence="1">
    <location>
        <begin position="80"/>
        <end position="109"/>
    </location>
</feature>
<sequence length="199" mass="22089">MSKEEYLKQLRRKLKKLPKEEIDIAVDFYREYFEEAGEENIEQVMAKLGPPSLVASQILADYAVKGLDHESGTTKKGFSAIWFIILAILAAPIALPLLLAVIGLVFALVMIGAAFIFTFFALNMALLISGITSVVAGFTVIFQHWQTSLFFIGIGLTATGIGILLFPSLIFVAKNMSATLAKWLKKQFDKMIRKRKGEL</sequence>
<dbReference type="EMBL" id="JAUSUC010000047">
    <property type="protein sequence ID" value="MDQ0216397.1"/>
    <property type="molecule type" value="Genomic_DNA"/>
</dbReference>